<keyword evidence="3" id="KW-1185">Reference proteome</keyword>
<proteinExistence type="predicted"/>
<accession>A0ABP4HIG9</accession>
<feature type="compositionally biased region" description="Basic residues" evidence="1">
    <location>
        <begin position="105"/>
        <end position="115"/>
    </location>
</feature>
<feature type="region of interest" description="Disordered" evidence="1">
    <location>
        <begin position="92"/>
        <end position="141"/>
    </location>
</feature>
<gene>
    <name evidence="2" type="ORF">GCM10009579_18710</name>
</gene>
<name>A0ABP4HIG9_9ACTN</name>
<organism evidence="2 3">
    <name type="scientific">Streptomyces javensis</name>
    <dbReference type="NCBI Taxonomy" id="114698"/>
    <lineage>
        <taxon>Bacteria</taxon>
        <taxon>Bacillati</taxon>
        <taxon>Actinomycetota</taxon>
        <taxon>Actinomycetes</taxon>
        <taxon>Kitasatosporales</taxon>
        <taxon>Streptomycetaceae</taxon>
        <taxon>Streptomyces</taxon>
        <taxon>Streptomyces violaceusniger group</taxon>
    </lineage>
</organism>
<reference evidence="3" key="1">
    <citation type="journal article" date="2019" name="Int. J. Syst. Evol. Microbiol.">
        <title>The Global Catalogue of Microorganisms (GCM) 10K type strain sequencing project: providing services to taxonomists for standard genome sequencing and annotation.</title>
        <authorList>
            <consortium name="The Broad Institute Genomics Platform"/>
            <consortium name="The Broad Institute Genome Sequencing Center for Infectious Disease"/>
            <person name="Wu L."/>
            <person name="Ma J."/>
        </authorList>
    </citation>
    <scope>NUCLEOTIDE SEQUENCE [LARGE SCALE GENOMIC DNA]</scope>
    <source>
        <strain evidence="3">JCM 11448</strain>
    </source>
</reference>
<dbReference type="Proteomes" id="UP001500282">
    <property type="component" value="Unassembled WGS sequence"/>
</dbReference>
<comment type="caution">
    <text evidence="2">The sequence shown here is derived from an EMBL/GenBank/DDBJ whole genome shotgun (WGS) entry which is preliminary data.</text>
</comment>
<protein>
    <submittedName>
        <fullName evidence="2">Uncharacterized protein</fullName>
    </submittedName>
</protein>
<feature type="compositionally biased region" description="Basic and acidic residues" evidence="1">
    <location>
        <begin position="120"/>
        <end position="131"/>
    </location>
</feature>
<evidence type="ECO:0000313" key="3">
    <source>
        <dbReference type="Proteomes" id="UP001500282"/>
    </source>
</evidence>
<sequence length="141" mass="15079">MVIISPAIPSETVKPDPIEVSRPIGRISVVTMAKIPSITETTAGHPFSGARGVESRPLAEAVVVIGMAAFRPVKGSAFAISPAGSIKRWLAGLRPHPRPSGVMSHTRHQRGRRPSMSKAQMDRKAASDPRACHSGAWAGWW</sequence>
<evidence type="ECO:0000313" key="2">
    <source>
        <dbReference type="EMBL" id="GAA1260756.1"/>
    </source>
</evidence>
<evidence type="ECO:0000256" key="1">
    <source>
        <dbReference type="SAM" id="MobiDB-lite"/>
    </source>
</evidence>
<dbReference type="EMBL" id="BAAAIH010000007">
    <property type="protein sequence ID" value="GAA1260756.1"/>
    <property type="molecule type" value="Genomic_DNA"/>
</dbReference>